<protein>
    <submittedName>
        <fullName evidence="2">Uncharacterized protein</fullName>
    </submittedName>
</protein>
<keyword evidence="3" id="KW-1185">Reference proteome</keyword>
<evidence type="ECO:0000313" key="2">
    <source>
        <dbReference type="EMBL" id="KAF2033594.1"/>
    </source>
</evidence>
<proteinExistence type="predicted"/>
<organism evidence="2 3">
    <name type="scientific">Setomelanomma holmii</name>
    <dbReference type="NCBI Taxonomy" id="210430"/>
    <lineage>
        <taxon>Eukaryota</taxon>
        <taxon>Fungi</taxon>
        <taxon>Dikarya</taxon>
        <taxon>Ascomycota</taxon>
        <taxon>Pezizomycotina</taxon>
        <taxon>Dothideomycetes</taxon>
        <taxon>Pleosporomycetidae</taxon>
        <taxon>Pleosporales</taxon>
        <taxon>Pleosporineae</taxon>
        <taxon>Phaeosphaeriaceae</taxon>
        <taxon>Setomelanomma</taxon>
    </lineage>
</organism>
<evidence type="ECO:0000313" key="3">
    <source>
        <dbReference type="Proteomes" id="UP000799777"/>
    </source>
</evidence>
<feature type="compositionally biased region" description="Low complexity" evidence="1">
    <location>
        <begin position="24"/>
        <end position="33"/>
    </location>
</feature>
<comment type="caution">
    <text evidence="2">The sequence shown here is derived from an EMBL/GenBank/DDBJ whole genome shotgun (WGS) entry which is preliminary data.</text>
</comment>
<gene>
    <name evidence="2" type="ORF">EK21DRAFT_98022</name>
</gene>
<feature type="region of interest" description="Disordered" evidence="1">
    <location>
        <begin position="1"/>
        <end position="193"/>
    </location>
</feature>
<feature type="compositionally biased region" description="Basic and acidic residues" evidence="1">
    <location>
        <begin position="175"/>
        <end position="192"/>
    </location>
</feature>
<reference evidence="2" key="1">
    <citation type="journal article" date="2020" name="Stud. Mycol.">
        <title>101 Dothideomycetes genomes: a test case for predicting lifestyles and emergence of pathogens.</title>
        <authorList>
            <person name="Haridas S."/>
            <person name="Albert R."/>
            <person name="Binder M."/>
            <person name="Bloem J."/>
            <person name="Labutti K."/>
            <person name="Salamov A."/>
            <person name="Andreopoulos B."/>
            <person name="Baker S."/>
            <person name="Barry K."/>
            <person name="Bills G."/>
            <person name="Bluhm B."/>
            <person name="Cannon C."/>
            <person name="Castanera R."/>
            <person name="Culley D."/>
            <person name="Daum C."/>
            <person name="Ezra D."/>
            <person name="Gonzalez J."/>
            <person name="Henrissat B."/>
            <person name="Kuo A."/>
            <person name="Liang C."/>
            <person name="Lipzen A."/>
            <person name="Lutzoni F."/>
            <person name="Magnuson J."/>
            <person name="Mondo S."/>
            <person name="Nolan M."/>
            <person name="Ohm R."/>
            <person name="Pangilinan J."/>
            <person name="Park H.-J."/>
            <person name="Ramirez L."/>
            <person name="Alfaro M."/>
            <person name="Sun H."/>
            <person name="Tritt A."/>
            <person name="Yoshinaga Y."/>
            <person name="Zwiers L.-H."/>
            <person name="Turgeon B."/>
            <person name="Goodwin S."/>
            <person name="Spatafora J."/>
            <person name="Crous P."/>
            <person name="Grigoriev I."/>
        </authorList>
    </citation>
    <scope>NUCLEOTIDE SEQUENCE</scope>
    <source>
        <strain evidence="2">CBS 110217</strain>
    </source>
</reference>
<feature type="compositionally biased region" description="Basic residues" evidence="1">
    <location>
        <begin position="1"/>
        <end position="11"/>
    </location>
</feature>
<dbReference type="Proteomes" id="UP000799777">
    <property type="component" value="Unassembled WGS sequence"/>
</dbReference>
<sequence>MDEPARKRRKTSSPAAERPSNLLPSRAISARSPSRPDNRGDLLARGKQARAFVLGEAEVQEELSQEVERDDRSQDTEAGAQQQPAFVQNVAPRAQKVAGQRRAADEDEPDLPTTPSQQGLEEQDGPRRGLLFSSPSKRPPRVKDPAKQSPLRPKAPPVQEASSTQNIADGPVEIEDGKQDKRQLPDPEVERRKQVKAKLQREVAELEAQVLRCIEEIVKEQQRQPGQALGAADKRDLEDFIAKVSGPDDAEKDIPLVSSLLCSFLPFSTFALPPSKSKQHEKLVASHRPVELADPLPYLEMFTSFKFSTQVGLPRGKVFSSANRVHQKHTIEISGPQKLLTAQISITIDALQNEIIDMHILHLSPWAERELGTYLRKRAEDKDVSAACWAMESYWNIAQKRAQYWHRCEASFAHLLLGQTNEDVENARPQAKKNAKLSRRDLNRHLGRDTLILQDRHVMLKLNWQIGFDWTGEAESEVTIEPAFPSAWTEADTRKAFSKVPETFASLLQSRGAFEATRIMVALLFA</sequence>
<feature type="compositionally biased region" description="Basic and acidic residues" evidence="1">
    <location>
        <begin position="66"/>
        <end position="75"/>
    </location>
</feature>
<accession>A0A9P4HHC4</accession>
<dbReference type="AlphaFoldDB" id="A0A9P4HHC4"/>
<name>A0A9P4HHC4_9PLEO</name>
<feature type="compositionally biased region" description="Basic and acidic residues" evidence="1">
    <location>
        <begin position="34"/>
        <end position="44"/>
    </location>
</feature>
<dbReference type="OrthoDB" id="4160836at2759"/>
<dbReference type="EMBL" id="ML978165">
    <property type="protein sequence ID" value="KAF2033594.1"/>
    <property type="molecule type" value="Genomic_DNA"/>
</dbReference>
<evidence type="ECO:0000256" key="1">
    <source>
        <dbReference type="SAM" id="MobiDB-lite"/>
    </source>
</evidence>